<dbReference type="AlphaFoldDB" id="A0A848L9U9"/>
<dbReference type="Gene3D" id="3.90.1150.10">
    <property type="entry name" value="Aspartate Aminotransferase, domain 1"/>
    <property type="match status" value="1"/>
</dbReference>
<name>A0A848L9U9_9ACTN</name>
<dbReference type="InterPro" id="IPR001917">
    <property type="entry name" value="Aminotrans_II_pyridoxalP_BS"/>
</dbReference>
<evidence type="ECO:0000256" key="3">
    <source>
        <dbReference type="ARBA" id="ARBA00022679"/>
    </source>
</evidence>
<protein>
    <submittedName>
        <fullName evidence="7">Aminotransferase class I/II-fold pyridoxal phosphate-dependent enzyme</fullName>
    </submittedName>
</protein>
<dbReference type="CDD" id="cd00609">
    <property type="entry name" value="AAT_like"/>
    <property type="match status" value="1"/>
</dbReference>
<dbReference type="PANTHER" id="PTHR43643:SF3">
    <property type="entry name" value="HISTIDINOL-PHOSPHATE AMINOTRANSFERASE"/>
    <property type="match status" value="1"/>
</dbReference>
<proteinExistence type="inferred from homology"/>
<reference evidence="7 8" key="1">
    <citation type="submission" date="2020-04" db="EMBL/GenBank/DDBJ databases">
        <title>Gordonia sp. nov. TBRC 11910.</title>
        <authorList>
            <person name="Suriyachadkun C."/>
        </authorList>
    </citation>
    <scope>NUCLEOTIDE SEQUENCE [LARGE SCALE GENOMIC DNA]</scope>
    <source>
        <strain evidence="7 8">TBRC 11910</strain>
    </source>
</reference>
<keyword evidence="3 7" id="KW-0808">Transferase</keyword>
<keyword evidence="2 7" id="KW-0032">Aminotransferase</keyword>
<comment type="cofactor">
    <cofactor evidence="1 5">
        <name>pyridoxal 5'-phosphate</name>
        <dbReference type="ChEBI" id="CHEBI:597326"/>
    </cofactor>
</comment>
<comment type="caution">
    <text evidence="7">The sequence shown here is derived from an EMBL/GenBank/DDBJ whole genome shotgun (WGS) entry which is preliminary data.</text>
</comment>
<evidence type="ECO:0000313" key="8">
    <source>
        <dbReference type="Proteomes" id="UP000550729"/>
    </source>
</evidence>
<evidence type="ECO:0000256" key="4">
    <source>
        <dbReference type="ARBA" id="ARBA00022898"/>
    </source>
</evidence>
<sequence>MTTGLRAIGQREPAHLNLDLNELAYQPLPAISAVLRAQAAQAHRYPEFRPDQTRAVIAEHHGVARSQVTVGAGATGVALAALQSCRRDAGRIAHPSMVTALPTFDGYPILARMVGLRLDGVRLTPNGSVDLTALFDAVGPSTVAVVVCSPHNPTGAVVDETLLHEFIEALPDRVTVVLDEAYVEFSQRPPDLYRLIGRHERVLVLRTFSKAYGLAGLRVGYGLGAPDLVARVADFEVPFAVGSAASAAVPVALSSQLDLRHRVAAMRAERDRLAARLASIGVATLPSEGNFLFLPGAAGTDIGRVLAGCGVVVKQCGTHGVRITVGDRASTDYVVDALRVAALTA</sequence>
<dbReference type="Gene3D" id="3.40.640.10">
    <property type="entry name" value="Type I PLP-dependent aspartate aminotransferase-like (Major domain)"/>
    <property type="match status" value="1"/>
</dbReference>
<dbReference type="RefSeq" id="WP_170197736.1">
    <property type="nucleotide sequence ID" value="NZ_JABBNB010000057.1"/>
</dbReference>
<dbReference type="InterPro" id="IPR015422">
    <property type="entry name" value="PyrdxlP-dep_Trfase_small"/>
</dbReference>
<gene>
    <name evidence="7" type="ORF">HH308_28835</name>
</gene>
<dbReference type="InterPro" id="IPR050106">
    <property type="entry name" value="HistidinolP_aminotransfase"/>
</dbReference>
<dbReference type="SUPFAM" id="SSF53383">
    <property type="entry name" value="PLP-dependent transferases"/>
    <property type="match status" value="1"/>
</dbReference>
<dbReference type="Pfam" id="PF00155">
    <property type="entry name" value="Aminotran_1_2"/>
    <property type="match status" value="1"/>
</dbReference>
<keyword evidence="4 5" id="KW-0663">Pyridoxal phosphate</keyword>
<evidence type="ECO:0000313" key="7">
    <source>
        <dbReference type="EMBL" id="NMO05231.1"/>
    </source>
</evidence>
<organism evidence="7 8">
    <name type="scientific">Gordonia asplenii</name>
    <dbReference type="NCBI Taxonomy" id="2725283"/>
    <lineage>
        <taxon>Bacteria</taxon>
        <taxon>Bacillati</taxon>
        <taxon>Actinomycetota</taxon>
        <taxon>Actinomycetes</taxon>
        <taxon>Mycobacteriales</taxon>
        <taxon>Gordoniaceae</taxon>
        <taxon>Gordonia</taxon>
    </lineage>
</organism>
<evidence type="ECO:0000256" key="1">
    <source>
        <dbReference type="ARBA" id="ARBA00001933"/>
    </source>
</evidence>
<evidence type="ECO:0000256" key="5">
    <source>
        <dbReference type="RuleBase" id="RU003693"/>
    </source>
</evidence>
<dbReference type="InterPro" id="IPR015421">
    <property type="entry name" value="PyrdxlP-dep_Trfase_major"/>
</dbReference>
<keyword evidence="8" id="KW-1185">Reference proteome</keyword>
<accession>A0A848L9U9</accession>
<dbReference type="InterPro" id="IPR015424">
    <property type="entry name" value="PyrdxlP-dep_Trfase"/>
</dbReference>
<dbReference type="EMBL" id="JABBNB010000057">
    <property type="protein sequence ID" value="NMO05231.1"/>
    <property type="molecule type" value="Genomic_DNA"/>
</dbReference>
<dbReference type="GO" id="GO:0030170">
    <property type="term" value="F:pyridoxal phosphate binding"/>
    <property type="evidence" value="ECO:0007669"/>
    <property type="project" value="InterPro"/>
</dbReference>
<dbReference type="InterPro" id="IPR004839">
    <property type="entry name" value="Aminotransferase_I/II_large"/>
</dbReference>
<dbReference type="GO" id="GO:0008483">
    <property type="term" value="F:transaminase activity"/>
    <property type="evidence" value="ECO:0007669"/>
    <property type="project" value="UniProtKB-KW"/>
</dbReference>
<comment type="similarity">
    <text evidence="5">Belongs to the class-II pyridoxal-phosphate-dependent aminotransferase family.</text>
</comment>
<dbReference type="PROSITE" id="PS00599">
    <property type="entry name" value="AA_TRANSFER_CLASS_2"/>
    <property type="match status" value="1"/>
</dbReference>
<evidence type="ECO:0000256" key="2">
    <source>
        <dbReference type="ARBA" id="ARBA00022576"/>
    </source>
</evidence>
<feature type="domain" description="Aminotransferase class I/classII large" evidence="6">
    <location>
        <begin position="16"/>
        <end position="338"/>
    </location>
</feature>
<dbReference type="Proteomes" id="UP000550729">
    <property type="component" value="Unassembled WGS sequence"/>
</dbReference>
<dbReference type="PANTHER" id="PTHR43643">
    <property type="entry name" value="HISTIDINOL-PHOSPHATE AMINOTRANSFERASE 2"/>
    <property type="match status" value="1"/>
</dbReference>
<evidence type="ECO:0000259" key="6">
    <source>
        <dbReference type="Pfam" id="PF00155"/>
    </source>
</evidence>